<evidence type="ECO:0000313" key="3">
    <source>
        <dbReference type="Proteomes" id="UP000199328"/>
    </source>
</evidence>
<organism evidence="2 3">
    <name type="scientific">Meinhardsimonia xiamenensis</name>
    <dbReference type="NCBI Taxonomy" id="990712"/>
    <lineage>
        <taxon>Bacteria</taxon>
        <taxon>Pseudomonadati</taxon>
        <taxon>Pseudomonadota</taxon>
        <taxon>Alphaproteobacteria</taxon>
        <taxon>Rhodobacterales</taxon>
        <taxon>Paracoccaceae</taxon>
        <taxon>Meinhardsimonia</taxon>
    </lineage>
</organism>
<sequence>MGGIGRDGGISGHSAARAAAARGGVWQAQAMARTLGVDLVRARLAGCLDEERSRRLITSCARCPELAECMAFVGAPPRNAQAAPAFCPLADIFEMLLELPGCPR</sequence>
<protein>
    <recommendedName>
        <fullName evidence="1">DUF6455 domain-containing protein</fullName>
    </recommendedName>
</protein>
<dbReference type="Pfam" id="PF20056">
    <property type="entry name" value="DUF6455"/>
    <property type="match status" value="1"/>
</dbReference>
<dbReference type="Proteomes" id="UP000199328">
    <property type="component" value="Unassembled WGS sequence"/>
</dbReference>
<dbReference type="InterPro" id="IPR045601">
    <property type="entry name" value="DUF6455"/>
</dbReference>
<dbReference type="AlphaFoldDB" id="A0A1G8ZE26"/>
<feature type="domain" description="DUF6455" evidence="1">
    <location>
        <begin position="24"/>
        <end position="96"/>
    </location>
</feature>
<name>A0A1G8ZE26_9RHOB</name>
<dbReference type="RefSeq" id="WP_092498093.1">
    <property type="nucleotide sequence ID" value="NZ_FNFV01000001.1"/>
</dbReference>
<keyword evidence="3" id="KW-1185">Reference proteome</keyword>
<accession>A0A1G8ZE26</accession>
<reference evidence="3" key="1">
    <citation type="submission" date="2016-10" db="EMBL/GenBank/DDBJ databases">
        <authorList>
            <person name="Varghese N."/>
            <person name="Submissions S."/>
        </authorList>
    </citation>
    <scope>NUCLEOTIDE SEQUENCE [LARGE SCALE GENOMIC DNA]</scope>
    <source>
        <strain evidence="3">CGMCC 1.10789</strain>
    </source>
</reference>
<dbReference type="EMBL" id="FNFV01000001">
    <property type="protein sequence ID" value="SDK12874.1"/>
    <property type="molecule type" value="Genomic_DNA"/>
</dbReference>
<evidence type="ECO:0000313" key="2">
    <source>
        <dbReference type="EMBL" id="SDK12874.1"/>
    </source>
</evidence>
<evidence type="ECO:0000259" key="1">
    <source>
        <dbReference type="Pfam" id="PF20056"/>
    </source>
</evidence>
<gene>
    <name evidence="2" type="ORF">SAMN05216257_101677</name>
</gene>
<proteinExistence type="predicted"/>
<dbReference type="STRING" id="990712.SAMN05216257_101677"/>